<evidence type="ECO:0000256" key="3">
    <source>
        <dbReference type="ARBA" id="ARBA00022448"/>
    </source>
</evidence>
<dbReference type="PANTHER" id="PTHR30269:SF37">
    <property type="entry name" value="MEMBRANE TRANSPORTER PROTEIN"/>
    <property type="match status" value="1"/>
</dbReference>
<dbReference type="PANTHER" id="PTHR30269">
    <property type="entry name" value="TRANSMEMBRANE PROTEIN YFCA"/>
    <property type="match status" value="1"/>
</dbReference>
<feature type="transmembrane region" description="Helical" evidence="8">
    <location>
        <begin position="114"/>
        <end position="133"/>
    </location>
</feature>
<evidence type="ECO:0000256" key="9">
    <source>
        <dbReference type="SAM" id="MobiDB-lite"/>
    </source>
</evidence>
<evidence type="ECO:0000313" key="11">
    <source>
        <dbReference type="Proteomes" id="UP001320715"/>
    </source>
</evidence>
<evidence type="ECO:0000256" key="6">
    <source>
        <dbReference type="ARBA" id="ARBA00022989"/>
    </source>
</evidence>
<organism evidence="10 11">
    <name type="scientific">Hoeflea alexandrii</name>
    <dbReference type="NCBI Taxonomy" id="288436"/>
    <lineage>
        <taxon>Bacteria</taxon>
        <taxon>Pseudomonadati</taxon>
        <taxon>Pseudomonadota</taxon>
        <taxon>Alphaproteobacteria</taxon>
        <taxon>Hyphomicrobiales</taxon>
        <taxon>Rhizobiaceae</taxon>
        <taxon>Hoeflea</taxon>
    </lineage>
</organism>
<evidence type="ECO:0000256" key="5">
    <source>
        <dbReference type="ARBA" id="ARBA00022692"/>
    </source>
</evidence>
<feature type="compositionally biased region" description="Basic and acidic residues" evidence="9">
    <location>
        <begin position="1"/>
        <end position="17"/>
    </location>
</feature>
<keyword evidence="3" id="KW-0813">Transport</keyword>
<reference evidence="10 11" key="1">
    <citation type="submission" date="2020-01" db="EMBL/GenBank/DDBJ databases">
        <title>Genomes of bacteria type strains.</title>
        <authorList>
            <person name="Chen J."/>
            <person name="Zhu S."/>
            <person name="Yang J."/>
        </authorList>
    </citation>
    <scope>NUCLEOTIDE SEQUENCE [LARGE SCALE GENOMIC DNA]</scope>
    <source>
        <strain evidence="10 11">DSM 16655</strain>
    </source>
</reference>
<feature type="transmembrane region" description="Helical" evidence="8">
    <location>
        <begin position="169"/>
        <end position="197"/>
    </location>
</feature>
<keyword evidence="6 8" id="KW-1133">Transmembrane helix</keyword>
<sequence length="285" mass="30372">MPRRQDRKDRQAKENRRQTASSGRADEEAAVHMLTMMTQYTGLAGADLAIVLAAVFLAGLIRGFAGFGLSAIVMASAATRIPPVELIPVCYLLEGAASLAMFRGGMAHADMRIVRGLVICSAIGIPIGLLATTSMDIELSRKLALCLILALTAAQFFRLRPAFLSTTKGLYASGLAAGIATGLASVGGMVIALYVLASEAPPRQMRASLVMFLAISMFTSLIWLIAYDLMTMQAIWRGALMAPVALLGVWAGILLFRPAYEPIYKTACLMLLALLSAVGLISQFN</sequence>
<keyword evidence="7 8" id="KW-0472">Membrane</keyword>
<dbReference type="Proteomes" id="UP001320715">
    <property type="component" value="Unassembled WGS sequence"/>
</dbReference>
<feature type="region of interest" description="Disordered" evidence="9">
    <location>
        <begin position="1"/>
        <end position="26"/>
    </location>
</feature>
<keyword evidence="11" id="KW-1185">Reference proteome</keyword>
<dbReference type="InterPro" id="IPR002781">
    <property type="entry name" value="TM_pro_TauE-like"/>
</dbReference>
<accession>A0ABT1CUF2</accession>
<feature type="transmembrane region" description="Helical" evidence="8">
    <location>
        <begin position="81"/>
        <end position="102"/>
    </location>
</feature>
<name>A0ABT1CUF2_9HYPH</name>
<keyword evidence="4 8" id="KW-1003">Cell membrane</keyword>
<evidence type="ECO:0000256" key="7">
    <source>
        <dbReference type="ARBA" id="ARBA00023136"/>
    </source>
</evidence>
<gene>
    <name evidence="10" type="ORF">GTW23_13535</name>
</gene>
<dbReference type="Pfam" id="PF01925">
    <property type="entry name" value="TauE"/>
    <property type="match status" value="1"/>
</dbReference>
<proteinExistence type="inferred from homology"/>
<evidence type="ECO:0000256" key="2">
    <source>
        <dbReference type="ARBA" id="ARBA00009142"/>
    </source>
</evidence>
<evidence type="ECO:0000256" key="8">
    <source>
        <dbReference type="RuleBase" id="RU363041"/>
    </source>
</evidence>
<evidence type="ECO:0000256" key="4">
    <source>
        <dbReference type="ARBA" id="ARBA00022475"/>
    </source>
</evidence>
<protein>
    <recommendedName>
        <fullName evidence="8">Probable membrane transporter protein</fullName>
    </recommendedName>
</protein>
<keyword evidence="5 8" id="KW-0812">Transmembrane</keyword>
<feature type="transmembrane region" description="Helical" evidence="8">
    <location>
        <begin position="209"/>
        <end position="227"/>
    </location>
</feature>
<comment type="similarity">
    <text evidence="2 8">Belongs to the 4-toluene sulfonate uptake permease (TSUP) (TC 2.A.102) family.</text>
</comment>
<dbReference type="EMBL" id="JAAAML010000002">
    <property type="protein sequence ID" value="MCO6409201.1"/>
    <property type="molecule type" value="Genomic_DNA"/>
</dbReference>
<feature type="transmembrane region" description="Helical" evidence="8">
    <location>
        <begin position="234"/>
        <end position="256"/>
    </location>
</feature>
<comment type="subcellular location">
    <subcellularLocation>
        <location evidence="1 8">Cell membrane</location>
        <topology evidence="1 8">Multi-pass membrane protein</topology>
    </subcellularLocation>
</comment>
<evidence type="ECO:0000313" key="10">
    <source>
        <dbReference type="EMBL" id="MCO6409201.1"/>
    </source>
</evidence>
<feature type="transmembrane region" description="Helical" evidence="8">
    <location>
        <begin position="40"/>
        <end position="61"/>
    </location>
</feature>
<dbReference type="InterPro" id="IPR052017">
    <property type="entry name" value="TSUP"/>
</dbReference>
<feature type="transmembrane region" description="Helical" evidence="8">
    <location>
        <begin position="262"/>
        <end position="281"/>
    </location>
</feature>
<evidence type="ECO:0000256" key="1">
    <source>
        <dbReference type="ARBA" id="ARBA00004651"/>
    </source>
</evidence>
<comment type="caution">
    <text evidence="10">The sequence shown here is derived from an EMBL/GenBank/DDBJ whole genome shotgun (WGS) entry which is preliminary data.</text>
</comment>